<comment type="caution">
    <text evidence="3">The sequence shown here is derived from an EMBL/GenBank/DDBJ whole genome shotgun (WGS) entry which is preliminary data.</text>
</comment>
<dbReference type="NCBIfam" id="TIGR01826">
    <property type="entry name" value="CofD_related"/>
    <property type="match status" value="1"/>
</dbReference>
<dbReference type="Pfam" id="PF01933">
    <property type="entry name" value="CofD"/>
    <property type="match status" value="1"/>
</dbReference>
<dbReference type="InterPro" id="IPR002882">
    <property type="entry name" value="CofD"/>
</dbReference>
<comment type="function">
    <text evidence="2">Required for morphogenesis under gluconeogenic growth conditions.</text>
</comment>
<dbReference type="GO" id="GO:0005737">
    <property type="term" value="C:cytoplasm"/>
    <property type="evidence" value="ECO:0007669"/>
    <property type="project" value="UniProtKB-SubCell"/>
</dbReference>
<dbReference type="SUPFAM" id="SSF142338">
    <property type="entry name" value="CofD-like"/>
    <property type="match status" value="1"/>
</dbReference>
<evidence type="ECO:0000313" key="3">
    <source>
        <dbReference type="EMBL" id="PIV08404.1"/>
    </source>
</evidence>
<dbReference type="PANTHER" id="PTHR30135:SF3">
    <property type="entry name" value="GLUCONEOGENESIS FACTOR-RELATED"/>
    <property type="match status" value="1"/>
</dbReference>
<dbReference type="PANTHER" id="PTHR30135">
    <property type="entry name" value="UNCHARACTERIZED PROTEIN YVCK-RELATED"/>
    <property type="match status" value="1"/>
</dbReference>
<dbReference type="GO" id="GO:0008360">
    <property type="term" value="P:regulation of cell shape"/>
    <property type="evidence" value="ECO:0007669"/>
    <property type="project" value="UniProtKB-UniRule"/>
</dbReference>
<dbReference type="Proteomes" id="UP000230119">
    <property type="component" value="Unassembled WGS sequence"/>
</dbReference>
<keyword evidence="1 2" id="KW-0963">Cytoplasm</keyword>
<dbReference type="GO" id="GO:0043743">
    <property type="term" value="F:LPPG:FO 2-phospho-L-lactate transferase activity"/>
    <property type="evidence" value="ECO:0007669"/>
    <property type="project" value="InterPro"/>
</dbReference>
<reference evidence="4" key="1">
    <citation type="submission" date="2017-09" db="EMBL/GenBank/DDBJ databases">
        <title>Depth-based differentiation of microbial function through sediment-hosted aquifers and enrichment of novel symbionts in the deep terrestrial subsurface.</title>
        <authorList>
            <person name="Probst A.J."/>
            <person name="Ladd B."/>
            <person name="Jarett J.K."/>
            <person name="Geller-Mcgrath D.E."/>
            <person name="Sieber C.M.K."/>
            <person name="Emerson J.B."/>
            <person name="Anantharaman K."/>
            <person name="Thomas B.C."/>
            <person name="Malmstrom R."/>
            <person name="Stieglmeier M."/>
            <person name="Klingl A."/>
            <person name="Woyke T."/>
            <person name="Ryan C.M."/>
            <person name="Banfield J.F."/>
        </authorList>
    </citation>
    <scope>NUCLEOTIDE SEQUENCE [LARGE SCALE GENOMIC DNA]</scope>
</reference>
<dbReference type="EMBL" id="PEVA01000125">
    <property type="protein sequence ID" value="PIV08404.1"/>
    <property type="molecule type" value="Genomic_DNA"/>
</dbReference>
<organism evidence="3 4">
    <name type="scientific">Candidatus Roizmanbacteria bacterium CG03_land_8_20_14_0_80_39_12</name>
    <dbReference type="NCBI Taxonomy" id="1974847"/>
    <lineage>
        <taxon>Bacteria</taxon>
        <taxon>Candidatus Roizmaniibacteriota</taxon>
    </lineage>
</organism>
<dbReference type="HAMAP" id="MF_00973">
    <property type="entry name" value="Gluconeogen_factor"/>
    <property type="match status" value="1"/>
</dbReference>
<comment type="similarity">
    <text evidence="2">Belongs to the gluconeogenesis factor family.</text>
</comment>
<accession>A0A2M7BSE2</accession>
<proteinExistence type="inferred from homology"/>
<dbReference type="InterPro" id="IPR038136">
    <property type="entry name" value="CofD-like_dom_sf"/>
</dbReference>
<dbReference type="InterPro" id="IPR010119">
    <property type="entry name" value="Gluconeogen_factor"/>
</dbReference>
<dbReference type="CDD" id="cd07187">
    <property type="entry name" value="YvcK_like"/>
    <property type="match status" value="1"/>
</dbReference>
<evidence type="ECO:0000256" key="1">
    <source>
        <dbReference type="ARBA" id="ARBA00022490"/>
    </source>
</evidence>
<comment type="subcellular location">
    <subcellularLocation>
        <location evidence="2">Cytoplasm</location>
    </subcellularLocation>
</comment>
<name>A0A2M7BSE2_9BACT</name>
<dbReference type="Gene3D" id="3.40.50.10680">
    <property type="entry name" value="CofD-like domains"/>
    <property type="match status" value="1"/>
</dbReference>
<evidence type="ECO:0000256" key="2">
    <source>
        <dbReference type="HAMAP-Rule" id="MF_00973"/>
    </source>
</evidence>
<protein>
    <recommendedName>
        <fullName evidence="2">Putative gluconeogenesis factor</fullName>
    </recommendedName>
</protein>
<gene>
    <name evidence="3" type="ORF">COS52_02860</name>
</gene>
<evidence type="ECO:0000313" key="4">
    <source>
        <dbReference type="Proteomes" id="UP000230119"/>
    </source>
</evidence>
<sequence>MKKITAMGGGTGTFVVLSGLKKYEVDLGVIVNMMDSGGSTGRLRVQLGVLPPGDIRQCFVALSEAPDLWRRLFLYRFETGDLEGHNFGNIFISALEKVSKNYEEVLETAGFVLKTKGKVLPVTHEKTHLCVEYENGKVIKGEGSIDENRFEKSRIKTAFLEPSVSAYPSALERVLDSDMIVIGPGDLYTTIIPLFLVNGMQEALQKTKAKLVYVVNLMTKSGQTVNYSARDHLTDIEKYIGRPVDSIIIHKGIIDEHIVEWYVSHNEQRVVDDLGSDTRVIHADIADNTPVLHNKADKIASYARSILRHDGNRLAKAVVQLL</sequence>
<dbReference type="AlphaFoldDB" id="A0A2M7BSE2"/>